<dbReference type="PANTHER" id="PTHR46268">
    <property type="entry name" value="STRESS RESPONSE PROTEIN NHAX"/>
    <property type="match status" value="1"/>
</dbReference>
<dbReference type="OrthoDB" id="105697at2157"/>
<dbReference type="SUPFAM" id="SSF52402">
    <property type="entry name" value="Adenine nucleotide alpha hydrolases-like"/>
    <property type="match status" value="1"/>
</dbReference>
<dbReference type="InterPro" id="IPR006016">
    <property type="entry name" value="UspA"/>
</dbReference>
<dbReference type="PANTHER" id="PTHR46268:SF6">
    <property type="entry name" value="UNIVERSAL STRESS PROTEIN UP12"/>
    <property type="match status" value="1"/>
</dbReference>
<proteinExistence type="inferred from homology"/>
<evidence type="ECO:0000256" key="1">
    <source>
        <dbReference type="ARBA" id="ARBA00008791"/>
    </source>
</evidence>
<keyword evidence="4" id="KW-1185">Reference proteome</keyword>
<comment type="similarity">
    <text evidence="1">Belongs to the universal stress protein A family.</text>
</comment>
<evidence type="ECO:0000259" key="2">
    <source>
        <dbReference type="Pfam" id="PF00582"/>
    </source>
</evidence>
<dbReference type="EMBL" id="FQWV01000003">
    <property type="protein sequence ID" value="SHG99730.1"/>
    <property type="molecule type" value="Genomic_DNA"/>
</dbReference>
<dbReference type="AlphaFoldDB" id="A0A1M5PDA4"/>
<dbReference type="Gene3D" id="3.40.50.620">
    <property type="entry name" value="HUPs"/>
    <property type="match status" value="1"/>
</dbReference>
<dbReference type="Proteomes" id="UP000184357">
    <property type="component" value="Unassembled WGS sequence"/>
</dbReference>
<sequence length="146" mass="15806">MYESILIPYDGTDEAQKGAKHGIELAAALGASVHALYVIDLPGAPRALALRDDEEEMREEYREYGEEVLGNICEYATERGVDCETAFRTGTISEEIVDYAEGSGMDAIVMGSAYRGKLGGILGGTTDKVVRTSTVPVITHRMQVDD</sequence>
<reference evidence="3 4" key="1">
    <citation type="submission" date="2016-11" db="EMBL/GenBank/DDBJ databases">
        <authorList>
            <person name="Jaros S."/>
            <person name="Januszkiewicz K."/>
            <person name="Wedrychowicz H."/>
        </authorList>
    </citation>
    <scope>NUCLEOTIDE SEQUENCE [LARGE SCALE GENOMIC DNA]</scope>
    <source>
        <strain evidence="3 4">DSM 9297</strain>
    </source>
</reference>
<name>A0A1M5PDA4_9EURY</name>
<dbReference type="STRING" id="43928.SAMN05443636_1555"/>
<gene>
    <name evidence="3" type="ORF">SAMN05443636_1555</name>
</gene>
<dbReference type="PRINTS" id="PR01438">
    <property type="entry name" value="UNVRSLSTRESS"/>
</dbReference>
<dbReference type="InterPro" id="IPR014729">
    <property type="entry name" value="Rossmann-like_a/b/a_fold"/>
</dbReference>
<organism evidence="3 4">
    <name type="scientific">Halobaculum gomorrense</name>
    <dbReference type="NCBI Taxonomy" id="43928"/>
    <lineage>
        <taxon>Archaea</taxon>
        <taxon>Methanobacteriati</taxon>
        <taxon>Methanobacteriota</taxon>
        <taxon>Stenosarchaea group</taxon>
        <taxon>Halobacteria</taxon>
        <taxon>Halobacteriales</taxon>
        <taxon>Haloferacaceae</taxon>
        <taxon>Halobaculum</taxon>
    </lineage>
</organism>
<protein>
    <submittedName>
        <fullName evidence="3">Nucleotide-binding universal stress protein, UspA family</fullName>
    </submittedName>
</protein>
<dbReference type="RefSeq" id="WP_073308188.1">
    <property type="nucleotide sequence ID" value="NZ_FQWV01000003.1"/>
</dbReference>
<feature type="domain" description="UspA" evidence="2">
    <location>
        <begin position="1"/>
        <end position="138"/>
    </location>
</feature>
<dbReference type="Pfam" id="PF00582">
    <property type="entry name" value="Usp"/>
    <property type="match status" value="1"/>
</dbReference>
<dbReference type="CDD" id="cd00293">
    <property type="entry name" value="USP-like"/>
    <property type="match status" value="1"/>
</dbReference>
<accession>A0A1M5PDA4</accession>
<evidence type="ECO:0000313" key="3">
    <source>
        <dbReference type="EMBL" id="SHG99730.1"/>
    </source>
</evidence>
<dbReference type="InterPro" id="IPR006015">
    <property type="entry name" value="Universal_stress_UspA"/>
</dbReference>
<evidence type="ECO:0000313" key="4">
    <source>
        <dbReference type="Proteomes" id="UP000184357"/>
    </source>
</evidence>